<gene>
    <name evidence="2" type="ORF">GMARGA_LOCUS24508</name>
</gene>
<evidence type="ECO:0000313" key="2">
    <source>
        <dbReference type="EMBL" id="CAG8807522.1"/>
    </source>
</evidence>
<feature type="region of interest" description="Disordered" evidence="1">
    <location>
        <begin position="1"/>
        <end position="44"/>
    </location>
</feature>
<sequence>MNYKKTAGFLSLEEKDNRVSGPGKIGKTEVQDENKTDNTTRQAG</sequence>
<feature type="compositionally biased region" description="Basic and acidic residues" evidence="1">
    <location>
        <begin position="26"/>
        <end position="38"/>
    </location>
</feature>
<evidence type="ECO:0000313" key="3">
    <source>
        <dbReference type="Proteomes" id="UP000789901"/>
    </source>
</evidence>
<evidence type="ECO:0000256" key="1">
    <source>
        <dbReference type="SAM" id="MobiDB-lite"/>
    </source>
</evidence>
<dbReference type="Proteomes" id="UP000789901">
    <property type="component" value="Unassembled WGS sequence"/>
</dbReference>
<protein>
    <submittedName>
        <fullName evidence="2">18158_t:CDS:1</fullName>
    </submittedName>
</protein>
<feature type="non-terminal residue" evidence="2">
    <location>
        <position position="44"/>
    </location>
</feature>
<dbReference type="EMBL" id="CAJVQB010025935">
    <property type="protein sequence ID" value="CAG8807522.1"/>
    <property type="molecule type" value="Genomic_DNA"/>
</dbReference>
<organism evidence="2 3">
    <name type="scientific">Gigaspora margarita</name>
    <dbReference type="NCBI Taxonomy" id="4874"/>
    <lineage>
        <taxon>Eukaryota</taxon>
        <taxon>Fungi</taxon>
        <taxon>Fungi incertae sedis</taxon>
        <taxon>Mucoromycota</taxon>
        <taxon>Glomeromycotina</taxon>
        <taxon>Glomeromycetes</taxon>
        <taxon>Diversisporales</taxon>
        <taxon>Gigasporaceae</taxon>
        <taxon>Gigaspora</taxon>
    </lineage>
</organism>
<comment type="caution">
    <text evidence="2">The sequence shown here is derived from an EMBL/GenBank/DDBJ whole genome shotgun (WGS) entry which is preliminary data.</text>
</comment>
<proteinExistence type="predicted"/>
<reference evidence="2 3" key="1">
    <citation type="submission" date="2021-06" db="EMBL/GenBank/DDBJ databases">
        <authorList>
            <person name="Kallberg Y."/>
            <person name="Tangrot J."/>
            <person name="Rosling A."/>
        </authorList>
    </citation>
    <scope>NUCLEOTIDE SEQUENCE [LARGE SCALE GENOMIC DNA]</scope>
    <source>
        <strain evidence="2 3">120-4 pot B 10/14</strain>
    </source>
</reference>
<accession>A0ABN7VZ45</accession>
<keyword evidence="3" id="KW-1185">Reference proteome</keyword>
<name>A0ABN7VZ45_GIGMA</name>